<evidence type="ECO:0000313" key="2">
    <source>
        <dbReference type="Proteomes" id="UP000197277"/>
    </source>
</evidence>
<reference evidence="1 2" key="1">
    <citation type="submission" date="2017-06" db="EMBL/GenBank/DDBJ databases">
        <title>Hymenobacter amundsenii sp. nov. isolated from regoliths in Antarctica.</title>
        <authorList>
            <person name="Sedlacek I."/>
            <person name="Kralova S."/>
            <person name="Pantucek R."/>
            <person name="Svec P."/>
            <person name="Holochova P."/>
            <person name="Stankova E."/>
            <person name="Vrbovska V."/>
            <person name="Busse H.-J."/>
        </authorList>
    </citation>
    <scope>NUCLEOTIDE SEQUENCE [LARGE SCALE GENOMIC DNA]</scope>
    <source>
        <strain evidence="1 2">CCM 8682</strain>
    </source>
</reference>
<proteinExistence type="predicted"/>
<dbReference type="AlphaFoldDB" id="A0A246FJC3"/>
<dbReference type="EMBL" id="NIRR01000021">
    <property type="protein sequence ID" value="OWP62648.1"/>
    <property type="molecule type" value="Genomic_DNA"/>
</dbReference>
<name>A0A246FJC3_9BACT</name>
<evidence type="ECO:0000313" key="1">
    <source>
        <dbReference type="EMBL" id="OWP62648.1"/>
    </source>
</evidence>
<keyword evidence="2" id="KW-1185">Reference proteome</keyword>
<organism evidence="1 2">
    <name type="scientific">Hymenobacter amundsenii</name>
    <dbReference type="NCBI Taxonomy" id="2006685"/>
    <lineage>
        <taxon>Bacteria</taxon>
        <taxon>Pseudomonadati</taxon>
        <taxon>Bacteroidota</taxon>
        <taxon>Cytophagia</taxon>
        <taxon>Cytophagales</taxon>
        <taxon>Hymenobacteraceae</taxon>
        <taxon>Hymenobacter</taxon>
    </lineage>
</organism>
<dbReference type="Proteomes" id="UP000197277">
    <property type="component" value="Unassembled WGS sequence"/>
</dbReference>
<gene>
    <name evidence="1" type="ORF">CDA63_12795</name>
</gene>
<protein>
    <submittedName>
        <fullName evidence="1">Uncharacterized protein</fullName>
    </submittedName>
</protein>
<sequence length="124" mass="13940">MMRQLYADKVLSAADTAVMHQQILHSAGFRLEARYLPGCTIIPVDTLTRLTRGAAYGLSGAMSHLYSKYQTEAISWLSAPLFSLDQQYALISVTLDAGGDYENDVALLLERHQGRWRPRRIVQQ</sequence>
<comment type="caution">
    <text evidence="1">The sequence shown here is derived from an EMBL/GenBank/DDBJ whole genome shotgun (WGS) entry which is preliminary data.</text>
</comment>
<accession>A0A246FJC3</accession>